<comment type="similarity">
    <text evidence="1">Belongs to the bacterial solute-binding protein 5 family.</text>
</comment>
<dbReference type="InterPro" id="IPR039424">
    <property type="entry name" value="SBP_5"/>
</dbReference>
<reference evidence="5 6" key="1">
    <citation type="submission" date="2019-08" db="EMBL/GenBank/DDBJ databases">
        <authorList>
            <person name="Toschakov S.V."/>
        </authorList>
    </citation>
    <scope>NUCLEOTIDE SEQUENCE [LARGE SCALE GENOMIC DNA]</scope>
    <source>
        <strain evidence="5 6">3753O</strain>
    </source>
</reference>
<evidence type="ECO:0000313" key="6">
    <source>
        <dbReference type="Proteomes" id="UP000326331"/>
    </source>
</evidence>
<protein>
    <recommendedName>
        <fullName evidence="4">Solute-binding protein family 5 domain-containing protein</fullName>
    </recommendedName>
</protein>
<keyword evidence="3" id="KW-0732">Signal</keyword>
<dbReference type="Pfam" id="PF00496">
    <property type="entry name" value="SBP_bac_5"/>
    <property type="match status" value="1"/>
</dbReference>
<evidence type="ECO:0000313" key="5">
    <source>
        <dbReference type="EMBL" id="QFG02302.1"/>
    </source>
</evidence>
<dbReference type="Gene3D" id="3.10.105.10">
    <property type="entry name" value="Dipeptide-binding Protein, Domain 3"/>
    <property type="match status" value="1"/>
</dbReference>
<evidence type="ECO:0000256" key="1">
    <source>
        <dbReference type="ARBA" id="ARBA00005695"/>
    </source>
</evidence>
<dbReference type="InterPro" id="IPR000914">
    <property type="entry name" value="SBP_5_dom"/>
</dbReference>
<organism evidence="5 6">
    <name type="scientific">Tepidiforma bonchosmolovskayae</name>
    <dbReference type="NCBI Taxonomy" id="2601677"/>
    <lineage>
        <taxon>Bacteria</taxon>
        <taxon>Bacillati</taxon>
        <taxon>Chloroflexota</taxon>
        <taxon>Tepidiformia</taxon>
        <taxon>Tepidiformales</taxon>
        <taxon>Tepidiformaceae</taxon>
        <taxon>Tepidiforma</taxon>
    </lineage>
</organism>
<evidence type="ECO:0000256" key="2">
    <source>
        <dbReference type="ARBA" id="ARBA00022448"/>
    </source>
</evidence>
<feature type="domain" description="Solute-binding protein family 5" evidence="4">
    <location>
        <begin position="39"/>
        <end position="221"/>
    </location>
</feature>
<evidence type="ECO:0000259" key="4">
    <source>
        <dbReference type="Pfam" id="PF00496"/>
    </source>
</evidence>
<dbReference type="PANTHER" id="PTHR30290:SF9">
    <property type="entry name" value="OLIGOPEPTIDE-BINDING PROTEIN APPA"/>
    <property type="match status" value="1"/>
</dbReference>
<sequence>MGPAADTGDEYRAVHGGRHGGCAVPAAGDAAAVSARTAGQAKRVADFSAKQVNLTWLFLPTERDQLKAARPDAKFEETQGIGGYIYLRTDKPPFNDKRVRQAIYMALNRKAIRDAISKGEGVPEQLYHVGYPWARQVKDLPQAKYWEYNLAEAKKLLAAAIGEGKTIETTWEHADAAIYTQAYVDTATLAQAQLKQLGINITDVTKPYAQYISTTYQGQYEGMGHSPRAVAYWLDFVTERFTMKPQRGRINLSYVNDPKLEELMDKQRGQFVWEERLQTVRQIEEHVAEEQYEIYFSTDTRTYFWDSNIENYRPTAWFPYTHLMKAWRDA</sequence>
<dbReference type="PANTHER" id="PTHR30290">
    <property type="entry name" value="PERIPLASMIC BINDING COMPONENT OF ABC TRANSPORTER"/>
    <property type="match status" value="1"/>
</dbReference>
<keyword evidence="2" id="KW-0813">Transport</keyword>
<dbReference type="Proteomes" id="UP000326331">
    <property type="component" value="Chromosome"/>
</dbReference>
<proteinExistence type="inferred from homology"/>
<dbReference type="SUPFAM" id="SSF53850">
    <property type="entry name" value="Periplasmic binding protein-like II"/>
    <property type="match status" value="1"/>
</dbReference>
<dbReference type="Gene3D" id="3.40.190.10">
    <property type="entry name" value="Periplasmic binding protein-like II"/>
    <property type="match status" value="1"/>
</dbReference>
<gene>
    <name evidence="5" type="ORF">Tbon_03010</name>
</gene>
<evidence type="ECO:0000256" key="3">
    <source>
        <dbReference type="ARBA" id="ARBA00022729"/>
    </source>
</evidence>
<dbReference type="EMBL" id="CP042829">
    <property type="protein sequence ID" value="QFG02302.1"/>
    <property type="molecule type" value="Genomic_DNA"/>
</dbReference>
<accession>A0ABX6BZF4</accession>
<name>A0ABX6BZF4_9CHLR</name>
<keyword evidence="6" id="KW-1185">Reference proteome</keyword>
<reference evidence="5 6" key="2">
    <citation type="submission" date="2019-10" db="EMBL/GenBank/DDBJ databases">
        <title>Thermopilla bonchosmolovskayae gen. nov., sp. nov., a moderately thermophilic Chloroflexi bacterium from a Chukotka hot spring (Arctic, Russia), representing a novel classis Thermopillaia, which include previously uncultivated lineage OLB14.</title>
        <authorList>
            <person name="Kochetkova T.V."/>
            <person name="Zayulina K.S."/>
            <person name="Zhigarkov V.S."/>
            <person name="Minaev N.V."/>
            <person name="Novikov A."/>
            <person name="Toshchakov S.V."/>
            <person name="Elcheninov A.G."/>
            <person name="Kublanov I.V."/>
        </authorList>
    </citation>
    <scope>NUCLEOTIDE SEQUENCE [LARGE SCALE GENOMIC DNA]</scope>
    <source>
        <strain evidence="5 6">3753O</strain>
    </source>
</reference>